<sequence length="317" mass="37068">MVVPVFDGSHYECWSVKMKTFLKAIDLWDVVETGIFQQEEISSAYQKFEEGYASSSSTVPSTERPRREEERELLMTSGLHLQQEERIIAMEAQTQMQQLVPVFNGNEYELWSIKMRTLLMSRDLWDVIESETSDQPMEEELVKSQRIKDMSALYMLQMSVSDTIFLRIARATSSKQACELLKAEFGETESIRDMKKQNVGMMYENLIMGEEESVDEFAWRVMDLANRLRFYGRNIPDDDVIFRIVTKLPASFNESVSYIRTLKDVTITEVVEMLRGDEWGQRLMDEEASGSEKWCEFCRKKSHDTSECYSKNKKVRR</sequence>
<dbReference type="AlphaFoldDB" id="A0A078FFY4"/>
<name>A0A078FFY4_BRANA</name>
<dbReference type="Pfam" id="PF13961">
    <property type="entry name" value="DUF4219"/>
    <property type="match status" value="1"/>
</dbReference>
<reference evidence="2 3" key="1">
    <citation type="journal article" date="2014" name="Science">
        <title>Plant genetics. Early allopolyploid evolution in the post-Neolithic Brassica napus oilseed genome.</title>
        <authorList>
            <person name="Chalhoub B."/>
            <person name="Denoeud F."/>
            <person name="Liu S."/>
            <person name="Parkin I.A."/>
            <person name="Tang H."/>
            <person name="Wang X."/>
            <person name="Chiquet J."/>
            <person name="Belcram H."/>
            <person name="Tong C."/>
            <person name="Samans B."/>
            <person name="Correa M."/>
            <person name="Da Silva C."/>
            <person name="Just J."/>
            <person name="Falentin C."/>
            <person name="Koh C.S."/>
            <person name="Le Clainche I."/>
            <person name="Bernard M."/>
            <person name="Bento P."/>
            <person name="Noel B."/>
            <person name="Labadie K."/>
            <person name="Alberti A."/>
            <person name="Charles M."/>
            <person name="Arnaud D."/>
            <person name="Guo H."/>
            <person name="Daviaud C."/>
            <person name="Alamery S."/>
            <person name="Jabbari K."/>
            <person name="Zhao M."/>
            <person name="Edger P.P."/>
            <person name="Chelaifa H."/>
            <person name="Tack D."/>
            <person name="Lassalle G."/>
            <person name="Mestiri I."/>
            <person name="Schnel N."/>
            <person name="Le Paslier M.C."/>
            <person name="Fan G."/>
            <person name="Renault V."/>
            <person name="Bayer P.E."/>
            <person name="Golicz A.A."/>
            <person name="Manoli S."/>
            <person name="Lee T.H."/>
            <person name="Thi V.H."/>
            <person name="Chalabi S."/>
            <person name="Hu Q."/>
            <person name="Fan C."/>
            <person name="Tollenaere R."/>
            <person name="Lu Y."/>
            <person name="Battail C."/>
            <person name="Shen J."/>
            <person name="Sidebottom C.H."/>
            <person name="Wang X."/>
            <person name="Canaguier A."/>
            <person name="Chauveau A."/>
            <person name="Berard A."/>
            <person name="Deniot G."/>
            <person name="Guan M."/>
            <person name="Liu Z."/>
            <person name="Sun F."/>
            <person name="Lim Y.P."/>
            <person name="Lyons E."/>
            <person name="Town C.D."/>
            <person name="Bancroft I."/>
            <person name="Wang X."/>
            <person name="Meng J."/>
            <person name="Ma J."/>
            <person name="Pires J.C."/>
            <person name="King G.J."/>
            <person name="Brunel D."/>
            <person name="Delourme R."/>
            <person name="Renard M."/>
            <person name="Aury J.M."/>
            <person name="Adams K.L."/>
            <person name="Batley J."/>
            <person name="Snowdon R.J."/>
            <person name="Tost J."/>
            <person name="Edwards D."/>
            <person name="Zhou Y."/>
            <person name="Hua W."/>
            <person name="Sharpe A.G."/>
            <person name="Paterson A.H."/>
            <person name="Guan C."/>
            <person name="Wincker P."/>
        </authorList>
    </citation>
    <scope>NUCLEOTIDE SEQUENCE [LARGE SCALE GENOMIC DNA]</scope>
    <source>
        <strain evidence="3">cv. Darmor-bzh</strain>
    </source>
</reference>
<evidence type="ECO:0000259" key="1">
    <source>
        <dbReference type="Pfam" id="PF13961"/>
    </source>
</evidence>
<organism evidence="2 3">
    <name type="scientific">Brassica napus</name>
    <name type="common">Rape</name>
    <dbReference type="NCBI Taxonomy" id="3708"/>
    <lineage>
        <taxon>Eukaryota</taxon>
        <taxon>Viridiplantae</taxon>
        <taxon>Streptophyta</taxon>
        <taxon>Embryophyta</taxon>
        <taxon>Tracheophyta</taxon>
        <taxon>Spermatophyta</taxon>
        <taxon>Magnoliopsida</taxon>
        <taxon>eudicotyledons</taxon>
        <taxon>Gunneridae</taxon>
        <taxon>Pentapetalae</taxon>
        <taxon>rosids</taxon>
        <taxon>malvids</taxon>
        <taxon>Brassicales</taxon>
        <taxon>Brassicaceae</taxon>
        <taxon>Brassiceae</taxon>
        <taxon>Brassica</taxon>
    </lineage>
</organism>
<dbReference type="Proteomes" id="UP000028999">
    <property type="component" value="Unassembled WGS sequence"/>
</dbReference>
<dbReference type="Gramene" id="CDY11902">
    <property type="protein sequence ID" value="CDY11902"/>
    <property type="gene ID" value="GSBRNA2T00060741001"/>
</dbReference>
<accession>A0A078FFY4</accession>
<dbReference type="InterPro" id="IPR025314">
    <property type="entry name" value="DUF4219"/>
</dbReference>
<dbReference type="EMBL" id="LK032015">
    <property type="protein sequence ID" value="CDY11902.1"/>
    <property type="molecule type" value="Genomic_DNA"/>
</dbReference>
<dbReference type="OMA" id="IEDYHIW"/>
<feature type="domain" description="DUF4219" evidence="1">
    <location>
        <begin position="6"/>
        <end position="32"/>
    </location>
</feature>
<evidence type="ECO:0000313" key="3">
    <source>
        <dbReference type="Proteomes" id="UP000028999"/>
    </source>
</evidence>
<dbReference type="PANTHER" id="PTHR35317">
    <property type="entry name" value="OS04G0629600 PROTEIN"/>
    <property type="match status" value="1"/>
</dbReference>
<dbReference type="Pfam" id="PF14223">
    <property type="entry name" value="Retrotran_gag_2"/>
    <property type="match status" value="1"/>
</dbReference>
<protein>
    <submittedName>
        <fullName evidence="2">BnaC03g13280D protein</fullName>
    </submittedName>
</protein>
<evidence type="ECO:0000313" key="2">
    <source>
        <dbReference type="EMBL" id="CDY11902.1"/>
    </source>
</evidence>
<gene>
    <name evidence="2" type="primary">BnaC03g13280D</name>
    <name evidence="2" type="ORF">GSBRNA2T00060741001</name>
</gene>
<proteinExistence type="predicted"/>
<keyword evidence="3" id="KW-1185">Reference proteome</keyword>
<dbReference type="PANTHER" id="PTHR35317:SF35">
    <property type="entry name" value="DUF4219 DOMAIN-CONTAINING PROTEIN"/>
    <property type="match status" value="1"/>
</dbReference>
<dbReference type="PaxDb" id="3708-A0A078FFY4"/>
<dbReference type="STRING" id="3708.A0A078FFY4"/>